<protein>
    <recommendedName>
        <fullName evidence="2">Urease accessory protein UreH-like transmembrane domain-containing protein</fullName>
    </recommendedName>
</protein>
<dbReference type="AlphaFoldDB" id="A0A4R1FDC5"/>
<comment type="caution">
    <text evidence="3">The sequence shown here is derived from an EMBL/GenBank/DDBJ whole genome shotgun (WGS) entry which is preliminary data.</text>
</comment>
<feature type="transmembrane region" description="Helical" evidence="1">
    <location>
        <begin position="177"/>
        <end position="196"/>
    </location>
</feature>
<reference evidence="3 4" key="1">
    <citation type="submission" date="2019-03" db="EMBL/GenBank/DDBJ databases">
        <title>Genomic Encyclopedia of Type Strains, Phase IV (KMG-IV): sequencing the most valuable type-strain genomes for metagenomic binning, comparative biology and taxonomic classification.</title>
        <authorList>
            <person name="Goeker M."/>
        </authorList>
    </citation>
    <scope>NUCLEOTIDE SEQUENCE [LARGE SCALE GENOMIC DNA]</scope>
    <source>
        <strain evidence="3 4">DSM 24830</strain>
    </source>
</reference>
<dbReference type="EMBL" id="SMFQ01000002">
    <property type="protein sequence ID" value="TCJ88841.1"/>
    <property type="molecule type" value="Genomic_DNA"/>
</dbReference>
<evidence type="ECO:0000313" key="4">
    <source>
        <dbReference type="Proteomes" id="UP000294887"/>
    </source>
</evidence>
<dbReference type="PANTHER" id="PTHR42208:SF1">
    <property type="entry name" value="HEAVY METAL TRANSPORTER"/>
    <property type="match status" value="1"/>
</dbReference>
<feature type="transmembrane region" description="Helical" evidence="1">
    <location>
        <begin position="92"/>
        <end position="114"/>
    </location>
</feature>
<feature type="transmembrane region" description="Helical" evidence="1">
    <location>
        <begin position="59"/>
        <end position="80"/>
    </location>
</feature>
<evidence type="ECO:0000259" key="2">
    <source>
        <dbReference type="Pfam" id="PF13386"/>
    </source>
</evidence>
<keyword evidence="4" id="KW-1185">Reference proteome</keyword>
<dbReference type="RefSeq" id="WP_131904515.1">
    <property type="nucleotide sequence ID" value="NZ_BAAAFU010000008.1"/>
</dbReference>
<dbReference type="Pfam" id="PF13386">
    <property type="entry name" value="DsbD_2"/>
    <property type="match status" value="1"/>
</dbReference>
<name>A0A4R1FDC5_9GAMM</name>
<dbReference type="OrthoDB" id="9798690at2"/>
<dbReference type="InterPro" id="IPR039447">
    <property type="entry name" value="UreH-like_TM_dom"/>
</dbReference>
<organism evidence="3 4">
    <name type="scientific">Cocleimonas flava</name>
    <dbReference type="NCBI Taxonomy" id="634765"/>
    <lineage>
        <taxon>Bacteria</taxon>
        <taxon>Pseudomonadati</taxon>
        <taxon>Pseudomonadota</taxon>
        <taxon>Gammaproteobacteria</taxon>
        <taxon>Thiotrichales</taxon>
        <taxon>Thiotrichaceae</taxon>
        <taxon>Cocleimonas</taxon>
    </lineage>
</organism>
<feature type="transmembrane region" description="Helical" evidence="1">
    <location>
        <begin position="12"/>
        <end position="38"/>
    </location>
</feature>
<evidence type="ECO:0000256" key="1">
    <source>
        <dbReference type="SAM" id="Phobius"/>
    </source>
</evidence>
<gene>
    <name evidence="3" type="ORF">EV695_0701</name>
</gene>
<feature type="domain" description="Urease accessory protein UreH-like transmembrane" evidence="2">
    <location>
        <begin position="13"/>
        <end position="222"/>
    </location>
</feature>
<dbReference type="PANTHER" id="PTHR42208">
    <property type="entry name" value="HEAVY METAL TRANSPORTER-RELATED"/>
    <property type="match status" value="1"/>
</dbReference>
<keyword evidence="1" id="KW-0472">Membrane</keyword>
<feature type="transmembrane region" description="Helical" evidence="1">
    <location>
        <begin position="144"/>
        <end position="165"/>
    </location>
</feature>
<sequence length="231" mass="24813">MPEWLNHSQYLVAFITGLLGGVHCFGMCGGIVGALSLGNINNKNTSQKSAFIISLGYNFGRITSYTIAGAIVAFIGSSLIELTGLQTTQKVLATIAAIFMVALGFYLAGFWSGLAKIEIIGQKFWKYLQPIGKRFLPVTNFQQAVPLGFIWGWLPCGLVYTALIWTLSAGSALEGALIMLFFGLGTLPNLLAMGVIAARLSKWVKLPAVRVSAGLLVIAMGLYTLQRALVF</sequence>
<proteinExistence type="predicted"/>
<accession>A0A4R1FDC5</accession>
<feature type="transmembrane region" description="Helical" evidence="1">
    <location>
        <begin position="208"/>
        <end position="225"/>
    </location>
</feature>
<dbReference type="Proteomes" id="UP000294887">
    <property type="component" value="Unassembled WGS sequence"/>
</dbReference>
<keyword evidence="1" id="KW-0812">Transmembrane</keyword>
<keyword evidence="1" id="KW-1133">Transmembrane helix</keyword>
<evidence type="ECO:0000313" key="3">
    <source>
        <dbReference type="EMBL" id="TCJ88841.1"/>
    </source>
</evidence>